<evidence type="ECO:0000313" key="2">
    <source>
        <dbReference type="Proteomes" id="UP000217790"/>
    </source>
</evidence>
<dbReference type="Proteomes" id="UP000217790">
    <property type="component" value="Unassembled WGS sequence"/>
</dbReference>
<dbReference type="OMA" id="TLTIRIW"/>
<dbReference type="AlphaFoldDB" id="A0A2H3DQM8"/>
<proteinExistence type="predicted"/>
<dbReference type="OrthoDB" id="2827864at2759"/>
<evidence type="ECO:0000313" key="1">
    <source>
        <dbReference type="EMBL" id="PBK89756.1"/>
    </source>
</evidence>
<dbReference type="InParanoid" id="A0A2H3DQM8"/>
<organism evidence="1 2">
    <name type="scientific">Armillaria gallica</name>
    <name type="common">Bulbous honey fungus</name>
    <name type="synonym">Armillaria bulbosa</name>
    <dbReference type="NCBI Taxonomy" id="47427"/>
    <lineage>
        <taxon>Eukaryota</taxon>
        <taxon>Fungi</taxon>
        <taxon>Dikarya</taxon>
        <taxon>Basidiomycota</taxon>
        <taxon>Agaricomycotina</taxon>
        <taxon>Agaricomycetes</taxon>
        <taxon>Agaricomycetidae</taxon>
        <taxon>Agaricales</taxon>
        <taxon>Marasmiineae</taxon>
        <taxon>Physalacriaceae</taxon>
        <taxon>Armillaria</taxon>
    </lineage>
</organism>
<accession>A0A2H3DQM8</accession>
<dbReference type="EMBL" id="KZ293667">
    <property type="protein sequence ID" value="PBK89756.1"/>
    <property type="molecule type" value="Genomic_DNA"/>
</dbReference>
<protein>
    <submittedName>
        <fullName evidence="1">Uncharacterized protein</fullName>
    </submittedName>
</protein>
<gene>
    <name evidence="1" type="ORF">ARMGADRAFT_1083223</name>
</gene>
<keyword evidence="2" id="KW-1185">Reference proteome</keyword>
<name>A0A2H3DQM8_ARMGA</name>
<reference evidence="2" key="1">
    <citation type="journal article" date="2017" name="Nat. Ecol. Evol.">
        <title>Genome expansion and lineage-specific genetic innovations in the forest pathogenic fungi Armillaria.</title>
        <authorList>
            <person name="Sipos G."/>
            <person name="Prasanna A.N."/>
            <person name="Walter M.C."/>
            <person name="O'Connor E."/>
            <person name="Balint B."/>
            <person name="Krizsan K."/>
            <person name="Kiss B."/>
            <person name="Hess J."/>
            <person name="Varga T."/>
            <person name="Slot J."/>
            <person name="Riley R."/>
            <person name="Boka B."/>
            <person name="Rigling D."/>
            <person name="Barry K."/>
            <person name="Lee J."/>
            <person name="Mihaltcheva S."/>
            <person name="LaButti K."/>
            <person name="Lipzen A."/>
            <person name="Waldron R."/>
            <person name="Moloney N.M."/>
            <person name="Sperisen C."/>
            <person name="Kredics L."/>
            <person name="Vagvoelgyi C."/>
            <person name="Patrignani A."/>
            <person name="Fitzpatrick D."/>
            <person name="Nagy I."/>
            <person name="Doyle S."/>
            <person name="Anderson J.B."/>
            <person name="Grigoriev I.V."/>
            <person name="Gueldener U."/>
            <person name="Muensterkoetter M."/>
            <person name="Nagy L.G."/>
        </authorList>
    </citation>
    <scope>NUCLEOTIDE SEQUENCE [LARGE SCALE GENOMIC DNA]</scope>
    <source>
        <strain evidence="2">Ar21-2</strain>
    </source>
</reference>
<sequence length="170" mass="19374">MYTSRPLTFGSDLPGPVVIFKPDTEEYPGSSKLYEHRDLKGQSRWSVFYPEEDETRPGPWAHKYKFFPFTSTLTIRIWHPDVAGVCAFALDFADADRNPQRLRGIKVDIRRANRGPEGGGVILFPGIHTTDPSDTFRIYGDVPYGFYHGGQLIKSYTFPVDILREESELV</sequence>